<dbReference type="PROSITE" id="PS51199">
    <property type="entry name" value="SF4_HELICASE"/>
    <property type="match status" value="1"/>
</dbReference>
<dbReference type="Gene3D" id="3.40.50.300">
    <property type="entry name" value="P-loop containing nucleotide triphosphate hydrolases"/>
    <property type="match status" value="1"/>
</dbReference>
<proteinExistence type="predicted"/>
<dbReference type="PANTHER" id="PTHR12873">
    <property type="entry name" value="T7-LIKE MITOCHONDRIAL DNA HELICASE"/>
    <property type="match status" value="1"/>
</dbReference>
<evidence type="ECO:0000259" key="2">
    <source>
        <dbReference type="PROSITE" id="PS51199"/>
    </source>
</evidence>
<protein>
    <recommendedName>
        <fullName evidence="2">SF4 helicase domain-containing protein</fullName>
    </recommendedName>
</protein>
<reference evidence="3" key="1">
    <citation type="submission" date="2020-10" db="EMBL/GenBank/DDBJ databases">
        <title>Unveiling of a novel bifunctional photoreceptor, Dualchrome1, isolated from a cosmopolitan green alga.</title>
        <authorList>
            <person name="Suzuki S."/>
            <person name="Kawachi M."/>
        </authorList>
    </citation>
    <scope>NUCLEOTIDE SEQUENCE</scope>
    <source>
        <strain evidence="3">NIES 2893</strain>
    </source>
</reference>
<organism evidence="3 4">
    <name type="scientific">Pycnococcus provasolii</name>
    <dbReference type="NCBI Taxonomy" id="41880"/>
    <lineage>
        <taxon>Eukaryota</taxon>
        <taxon>Viridiplantae</taxon>
        <taxon>Chlorophyta</taxon>
        <taxon>Pseudoscourfieldiophyceae</taxon>
        <taxon>Pseudoscourfieldiales</taxon>
        <taxon>Pycnococcaceae</taxon>
        <taxon>Pycnococcus</taxon>
    </lineage>
</organism>
<dbReference type="InterPro" id="IPR006171">
    <property type="entry name" value="TOPRIM_dom"/>
</dbReference>
<dbReference type="AlphaFoldDB" id="A0A830HRZ7"/>
<dbReference type="GO" id="GO:0003697">
    <property type="term" value="F:single-stranded DNA binding"/>
    <property type="evidence" value="ECO:0007669"/>
    <property type="project" value="InterPro"/>
</dbReference>
<dbReference type="Pfam" id="PF13662">
    <property type="entry name" value="Toprim_4"/>
    <property type="match status" value="1"/>
</dbReference>
<feature type="domain" description="SF4 helicase" evidence="2">
    <location>
        <begin position="602"/>
        <end position="880"/>
    </location>
</feature>
<dbReference type="Pfam" id="PF03796">
    <property type="entry name" value="DnaB_C"/>
    <property type="match status" value="1"/>
</dbReference>
<dbReference type="Proteomes" id="UP000660262">
    <property type="component" value="Unassembled WGS sequence"/>
</dbReference>
<evidence type="ECO:0000256" key="1">
    <source>
        <dbReference type="SAM" id="MobiDB-lite"/>
    </source>
</evidence>
<comment type="caution">
    <text evidence="3">The sequence shown here is derived from an EMBL/GenBank/DDBJ whole genome shotgun (WGS) entry which is preliminary data.</text>
</comment>
<dbReference type="InterPro" id="IPR027417">
    <property type="entry name" value="P-loop_NTPase"/>
</dbReference>
<dbReference type="GO" id="GO:0005524">
    <property type="term" value="F:ATP binding"/>
    <property type="evidence" value="ECO:0007669"/>
    <property type="project" value="InterPro"/>
</dbReference>
<dbReference type="OrthoDB" id="1898560at2759"/>
<evidence type="ECO:0000313" key="4">
    <source>
        <dbReference type="Proteomes" id="UP000660262"/>
    </source>
</evidence>
<dbReference type="EMBL" id="BNJQ01000018">
    <property type="protein sequence ID" value="GHP07759.1"/>
    <property type="molecule type" value="Genomic_DNA"/>
</dbReference>
<dbReference type="SMART" id="SM00493">
    <property type="entry name" value="TOPRIM"/>
    <property type="match status" value="1"/>
</dbReference>
<gene>
    <name evidence="3" type="ORF">PPROV_000650100</name>
</gene>
<accession>A0A830HRZ7</accession>
<feature type="region of interest" description="Disordered" evidence="1">
    <location>
        <begin position="1"/>
        <end position="28"/>
    </location>
</feature>
<dbReference type="Gene3D" id="3.40.1360.10">
    <property type="match status" value="1"/>
</dbReference>
<dbReference type="CDD" id="cd01029">
    <property type="entry name" value="TOPRIM_primases"/>
    <property type="match status" value="1"/>
</dbReference>
<feature type="region of interest" description="Disordered" evidence="1">
    <location>
        <begin position="524"/>
        <end position="545"/>
    </location>
</feature>
<dbReference type="InterPro" id="IPR027032">
    <property type="entry name" value="Twinkle-like"/>
</dbReference>
<keyword evidence="4" id="KW-1185">Reference proteome</keyword>
<dbReference type="GO" id="GO:0043139">
    <property type="term" value="F:5'-3' DNA helicase activity"/>
    <property type="evidence" value="ECO:0007669"/>
    <property type="project" value="InterPro"/>
</dbReference>
<feature type="region of interest" description="Disordered" evidence="1">
    <location>
        <begin position="245"/>
        <end position="292"/>
    </location>
</feature>
<dbReference type="SUPFAM" id="SSF52540">
    <property type="entry name" value="P-loop containing nucleoside triphosphate hydrolases"/>
    <property type="match status" value="1"/>
</dbReference>
<evidence type="ECO:0000313" key="3">
    <source>
        <dbReference type="EMBL" id="GHP07759.1"/>
    </source>
</evidence>
<dbReference type="GO" id="GO:0006260">
    <property type="term" value="P:DNA replication"/>
    <property type="evidence" value="ECO:0007669"/>
    <property type="project" value="InterPro"/>
</dbReference>
<dbReference type="SUPFAM" id="SSF56731">
    <property type="entry name" value="DNA primase core"/>
    <property type="match status" value="1"/>
</dbReference>
<dbReference type="PANTHER" id="PTHR12873:SF0">
    <property type="entry name" value="TWINKLE MTDNA HELICASE"/>
    <property type="match status" value="1"/>
</dbReference>
<dbReference type="InterPro" id="IPR034154">
    <property type="entry name" value="TOPRIM_DnaG/twinkle"/>
</dbReference>
<sequence length="898" mass="100249">MVIEKVSGASASARHPARAYPSARAHPHLHPHPINLPGMFRVLRRVRPILGLGSSGGIFSCSSRSEYQAGSGGVVASSASASSASSSSASCRASSSSSSLSSSSSCLPAFWVPHSAPLTRRRRLDGYYAAASQTARRPSGADKLGCTFQARKQFAAFATTSGSSSSSSTGVSYDAILDALRREDIDTSNFQAPEESFRAVCPACQGGSKGEMSLAVVVKEGGKYALAYCHRATCDMEGEGRRISIFPNASKPPADSVRTAPNPPAESDAFFNSNRDDRESGGEAAGRRIPSRPLFKPSNDIYTWFASRQISRETVDRARAMMTRDGRIAFPFYKEDAIVNVKYRAVNKQFSQEKGAEKVLYGLETIERAMEEGRPVEVCYIVEGEMDRLSLMELGVEHVLSVPDGAPAKVKGSAPPPVEEDKKFDYLWNCRKYLEQVEKFVLATDADDPGLALAEELSRRLGKERCWRVRWPKEREKERRKRLEMDRRRVEASSGSQVEGGVAYLDGVASDAYSEEMYGIDGIEEEEHEDEVEEEQEEEEEGDDYDDAMERLKDANDTLQYDAENDSELVRQCLEEAEPYPIRGLFQFSDYWDEIEKYYYLQSGNEGGISCGWRDLDNLYRVVPGELTIVTGVPNSGKSEWVDALMVNLAHNNDWSFAICSMENLVRDHCRKLLEKHTGKPFFPANVGAGYASSDRFGRTLSHMTPDDLDNGKVWLNNHFHLIRCEDDQLPSMEWVLGLAKAAVLRYGIRGLVIDPYNELDHQRPKNETETEYVSRMLTQMKRFAQHHDVHVFFVAHPRQMQQWRGEPPGLYDISGSAHFMNKCDNGIVVHRNRNIEAGPLDQVTIYVRKVRNKAAGTIGEAHLRYERGSGRYMDYAPGELDSVLPPSFDSSNGYRKN</sequence>
<name>A0A830HRZ7_9CHLO</name>
<dbReference type="InterPro" id="IPR007694">
    <property type="entry name" value="DNA_helicase_DnaB-like_C"/>
</dbReference>